<protein>
    <recommendedName>
        <fullName evidence="2">Reverse transcriptase Ty1/copia-type domain-containing protein</fullName>
    </recommendedName>
</protein>
<dbReference type="CDD" id="cd09272">
    <property type="entry name" value="RNase_HI_RT_Ty1"/>
    <property type="match status" value="1"/>
</dbReference>
<reference evidence="1" key="1">
    <citation type="journal article" date="2013" name="J. Plant Res.">
        <title>Effect of fungi and light on seed germination of three Opuntia species from semiarid lands of central Mexico.</title>
        <authorList>
            <person name="Delgado-Sanchez P."/>
            <person name="Jimenez-Bremont J.F."/>
            <person name="Guerrero-Gonzalez Mde L."/>
            <person name="Flores J."/>
        </authorList>
    </citation>
    <scope>NUCLEOTIDE SEQUENCE</scope>
    <source>
        <tissue evidence="1">Cladode</tissue>
    </source>
</reference>
<dbReference type="PANTHER" id="PTHR11439:SF470">
    <property type="entry name" value="CYSTEINE-RICH RLK (RECEPTOR-LIKE PROTEIN KINASE) 8"/>
    <property type="match status" value="1"/>
</dbReference>
<organism evidence="1">
    <name type="scientific">Opuntia streptacantha</name>
    <name type="common">Prickly pear cactus</name>
    <name type="synonym">Opuntia cardona</name>
    <dbReference type="NCBI Taxonomy" id="393608"/>
    <lineage>
        <taxon>Eukaryota</taxon>
        <taxon>Viridiplantae</taxon>
        <taxon>Streptophyta</taxon>
        <taxon>Embryophyta</taxon>
        <taxon>Tracheophyta</taxon>
        <taxon>Spermatophyta</taxon>
        <taxon>Magnoliopsida</taxon>
        <taxon>eudicotyledons</taxon>
        <taxon>Gunneridae</taxon>
        <taxon>Pentapetalae</taxon>
        <taxon>Caryophyllales</taxon>
        <taxon>Cactineae</taxon>
        <taxon>Cactaceae</taxon>
        <taxon>Opuntioideae</taxon>
        <taxon>Opuntia</taxon>
    </lineage>
</organism>
<reference evidence="1" key="2">
    <citation type="submission" date="2020-07" db="EMBL/GenBank/DDBJ databases">
        <authorList>
            <person name="Vera ALvarez R."/>
            <person name="Arias-Moreno D.M."/>
            <person name="Jimenez-Jacinto V."/>
            <person name="Jimenez-Bremont J.F."/>
            <person name="Swaminathan K."/>
            <person name="Moose S.P."/>
            <person name="Guerrero-Gonzalez M.L."/>
            <person name="Marino-Ramirez L."/>
            <person name="Landsman D."/>
            <person name="Rodriguez-Kessler M."/>
            <person name="Delgado-Sanchez P."/>
        </authorList>
    </citation>
    <scope>NUCLEOTIDE SEQUENCE</scope>
    <source>
        <tissue evidence="1">Cladode</tissue>
    </source>
</reference>
<evidence type="ECO:0008006" key="2">
    <source>
        <dbReference type="Google" id="ProtNLM"/>
    </source>
</evidence>
<accession>A0A7C8ZIW3</accession>
<dbReference type="PANTHER" id="PTHR11439">
    <property type="entry name" value="GAG-POL-RELATED RETROTRANSPOSON"/>
    <property type="match status" value="1"/>
</dbReference>
<evidence type="ECO:0000313" key="1">
    <source>
        <dbReference type="EMBL" id="MBA4644339.1"/>
    </source>
</evidence>
<dbReference type="EMBL" id="GISG01137965">
    <property type="protein sequence ID" value="MBA4644339.1"/>
    <property type="molecule type" value="Transcribed_RNA"/>
</dbReference>
<sequence length="106" mass="12011">MADATSEVVWLRNLLHFLGVQMANASMLCNNRAALHIAANPIFHEHTKHIEVNCHFIRKQLLSGVIATRYTSTTEQLADIFTKALAHCRFQYLLSKLDVLNLHTPT</sequence>
<dbReference type="AlphaFoldDB" id="A0A7C8ZIW3"/>
<proteinExistence type="predicted"/>
<name>A0A7C8ZIW3_OPUST</name>